<dbReference type="InterPro" id="IPR011059">
    <property type="entry name" value="Metal-dep_hydrolase_composite"/>
</dbReference>
<keyword evidence="3" id="KW-1185">Reference proteome</keyword>
<dbReference type="AlphaFoldDB" id="A0A1G8BZ03"/>
<dbReference type="InterPro" id="IPR006680">
    <property type="entry name" value="Amidohydro-rel"/>
</dbReference>
<evidence type="ECO:0000313" key="2">
    <source>
        <dbReference type="EMBL" id="SDH38446.1"/>
    </source>
</evidence>
<dbReference type="InterPro" id="IPR032466">
    <property type="entry name" value="Metal_Hydrolase"/>
</dbReference>
<name>A0A1G8BZ03_9ACTN</name>
<dbReference type="GO" id="GO:0016810">
    <property type="term" value="F:hydrolase activity, acting on carbon-nitrogen (but not peptide) bonds"/>
    <property type="evidence" value="ECO:0007669"/>
    <property type="project" value="InterPro"/>
</dbReference>
<dbReference type="InterPro" id="IPR050287">
    <property type="entry name" value="MTA/SAH_deaminase"/>
</dbReference>
<dbReference type="Gene3D" id="3.20.20.140">
    <property type="entry name" value="Metal-dependent hydrolases"/>
    <property type="match status" value="1"/>
</dbReference>
<dbReference type="STRING" id="504805.SAMN05421505_1152"/>
<dbReference type="PANTHER" id="PTHR43794:SF5">
    <property type="entry name" value="CHLOROHYDROLASE FAMILY PROTEIN"/>
    <property type="match status" value="1"/>
</dbReference>
<dbReference type="SUPFAM" id="SSF51338">
    <property type="entry name" value="Composite domain of metallo-dependent hydrolases"/>
    <property type="match status" value="1"/>
</dbReference>
<organism evidence="2 3">
    <name type="scientific">Sinosporangium album</name>
    <dbReference type="NCBI Taxonomy" id="504805"/>
    <lineage>
        <taxon>Bacteria</taxon>
        <taxon>Bacillati</taxon>
        <taxon>Actinomycetota</taxon>
        <taxon>Actinomycetes</taxon>
        <taxon>Streptosporangiales</taxon>
        <taxon>Streptosporangiaceae</taxon>
        <taxon>Sinosporangium</taxon>
    </lineage>
</organism>
<protein>
    <submittedName>
        <fullName evidence="2">Cytosine/adenosine deaminase</fullName>
    </submittedName>
</protein>
<sequence length="442" mass="48164">MSEGRILLKNGTVVTLDPELGDISGGDVLINDGRIEQVGQEINAPDAEVVPADGMVIMPGLIDTHLHMWQHPMRGLGQDVWGFDDYSSRVFPLRERFGPQEMYEATYTCALDALNNGTTTALDFCHNVLTEEHAEGSLRAHRETGQRVLFAYGMLGREDRLVEERQSRLAHVARLHNELGSDKTNLVRLGLALTTLTFAPIEDVRVEADFGRSLGLPLTIHQNIHAEVFRLHEAGLLGSDLLPVHSNNITDAELRLLASCGCAISFTTESEHSGGLQMSPVGRADRAGVLPTLGVDAPSFTDPDMFAQLRATYNIMRATEAQFERQEGRWPLRRYEGSPYVTSRRVLEYATVNGAKAIGLGDELGTLTPGKQADIVMLGTGLTGLIAGDPTNYIVHYATSRDVDSVLVAGRFRKRGGRLVDVDLDKLAATAAGLRSKIIGDA</sequence>
<dbReference type="SUPFAM" id="SSF51556">
    <property type="entry name" value="Metallo-dependent hydrolases"/>
    <property type="match status" value="1"/>
</dbReference>
<dbReference type="PANTHER" id="PTHR43794">
    <property type="entry name" value="AMINOHYDROLASE SSNA-RELATED"/>
    <property type="match status" value="1"/>
</dbReference>
<dbReference type="EMBL" id="FNCN01000015">
    <property type="protein sequence ID" value="SDH38446.1"/>
    <property type="molecule type" value="Genomic_DNA"/>
</dbReference>
<reference evidence="2 3" key="1">
    <citation type="submission" date="2016-10" db="EMBL/GenBank/DDBJ databases">
        <authorList>
            <person name="de Groot N.N."/>
        </authorList>
    </citation>
    <scope>NUCLEOTIDE SEQUENCE [LARGE SCALE GENOMIC DNA]</scope>
    <source>
        <strain evidence="2 3">CPCC 201354</strain>
    </source>
</reference>
<gene>
    <name evidence="2" type="ORF">SAMN05421505_1152</name>
</gene>
<dbReference type="RefSeq" id="WP_176955508.1">
    <property type="nucleotide sequence ID" value="NZ_FNCN01000015.1"/>
</dbReference>
<accession>A0A1G8BZ03</accession>
<proteinExistence type="predicted"/>
<feature type="domain" description="Amidohydrolase-related" evidence="1">
    <location>
        <begin position="56"/>
        <end position="411"/>
    </location>
</feature>
<evidence type="ECO:0000259" key="1">
    <source>
        <dbReference type="Pfam" id="PF01979"/>
    </source>
</evidence>
<dbReference type="Gene3D" id="2.30.40.10">
    <property type="entry name" value="Urease, subunit C, domain 1"/>
    <property type="match status" value="1"/>
</dbReference>
<evidence type="ECO:0000313" key="3">
    <source>
        <dbReference type="Proteomes" id="UP000198923"/>
    </source>
</evidence>
<dbReference type="Proteomes" id="UP000198923">
    <property type="component" value="Unassembled WGS sequence"/>
</dbReference>
<dbReference type="Pfam" id="PF01979">
    <property type="entry name" value="Amidohydro_1"/>
    <property type="match status" value="1"/>
</dbReference>